<evidence type="ECO:0000256" key="1">
    <source>
        <dbReference type="SAM" id="SignalP"/>
    </source>
</evidence>
<feature type="chain" id="PRO_5046915108" evidence="1">
    <location>
        <begin position="22"/>
        <end position="137"/>
    </location>
</feature>
<name>A0ABX1GMM1_9FLAO</name>
<evidence type="ECO:0000313" key="3">
    <source>
        <dbReference type="Proteomes" id="UP000718451"/>
    </source>
</evidence>
<feature type="signal peptide" evidence="1">
    <location>
        <begin position="1"/>
        <end position="21"/>
    </location>
</feature>
<reference evidence="2 3" key="1">
    <citation type="submission" date="2020-04" db="EMBL/GenBank/DDBJ databases">
        <authorList>
            <person name="Yoon J."/>
        </authorList>
    </citation>
    <scope>NUCLEOTIDE SEQUENCE [LARGE SCALE GENOMIC DNA]</scope>
    <source>
        <strain evidence="2 3">DJ-13</strain>
    </source>
</reference>
<sequence length="137" mass="15777">MHNKTLHIILFLAALPLMVKAQEQNVTSASQFYHELGIKDAKYELSLESLNSEDEKDFWIDQIAFENGLKKLNPNGYQLYVDGKSQVYRQHKIHCGDRCNHSEEFAKYISYYVVNGKLGLTETAVYAAESKKTKKKE</sequence>
<proteinExistence type="predicted"/>
<gene>
    <name evidence="2" type="ORF">HCU67_02865</name>
</gene>
<organism evidence="2 3">
    <name type="scientific">Croceivirga thetidis</name>
    <dbReference type="NCBI Taxonomy" id="2721623"/>
    <lineage>
        <taxon>Bacteria</taxon>
        <taxon>Pseudomonadati</taxon>
        <taxon>Bacteroidota</taxon>
        <taxon>Flavobacteriia</taxon>
        <taxon>Flavobacteriales</taxon>
        <taxon>Flavobacteriaceae</taxon>
        <taxon>Croceivirga</taxon>
    </lineage>
</organism>
<keyword evidence="1" id="KW-0732">Signal</keyword>
<keyword evidence="3" id="KW-1185">Reference proteome</keyword>
<accession>A0ABX1GMM1</accession>
<comment type="caution">
    <text evidence="2">The sequence shown here is derived from an EMBL/GenBank/DDBJ whole genome shotgun (WGS) entry which is preliminary data.</text>
</comment>
<dbReference type="Proteomes" id="UP000718451">
    <property type="component" value="Unassembled WGS sequence"/>
</dbReference>
<evidence type="ECO:0000313" key="2">
    <source>
        <dbReference type="EMBL" id="NKI30869.1"/>
    </source>
</evidence>
<dbReference type="RefSeq" id="WP_168551095.1">
    <property type="nucleotide sequence ID" value="NZ_JAAWWL010000001.1"/>
</dbReference>
<protein>
    <submittedName>
        <fullName evidence="2">Uncharacterized protein</fullName>
    </submittedName>
</protein>
<dbReference type="EMBL" id="JAAWWL010000001">
    <property type="protein sequence ID" value="NKI30869.1"/>
    <property type="molecule type" value="Genomic_DNA"/>
</dbReference>